<evidence type="ECO:0000313" key="1">
    <source>
        <dbReference type="EMBL" id="KAH9771200.1"/>
    </source>
</evidence>
<gene>
    <name evidence="1" type="ORF">KPL71_012616</name>
</gene>
<reference evidence="2" key="1">
    <citation type="journal article" date="2023" name="Hortic. Res.">
        <title>A chromosome-level phased genome enabling allele-level studies in sweet orange: a case study on citrus Huanglongbing tolerance.</title>
        <authorList>
            <person name="Wu B."/>
            <person name="Yu Q."/>
            <person name="Deng Z."/>
            <person name="Duan Y."/>
            <person name="Luo F."/>
            <person name="Gmitter F. Jr."/>
        </authorList>
    </citation>
    <scope>NUCLEOTIDE SEQUENCE [LARGE SCALE GENOMIC DNA]</scope>
    <source>
        <strain evidence="2">cv. Valencia</strain>
    </source>
</reference>
<protein>
    <submittedName>
        <fullName evidence="1">Reverse transcriptase/RNA-dependent DNA polymerase</fullName>
    </submittedName>
</protein>
<proteinExistence type="predicted"/>
<keyword evidence="1" id="KW-0548">Nucleotidyltransferase</keyword>
<organism evidence="1 2">
    <name type="scientific">Citrus sinensis</name>
    <name type="common">Sweet orange</name>
    <name type="synonym">Citrus aurantium var. sinensis</name>
    <dbReference type="NCBI Taxonomy" id="2711"/>
    <lineage>
        <taxon>Eukaryota</taxon>
        <taxon>Viridiplantae</taxon>
        <taxon>Streptophyta</taxon>
        <taxon>Embryophyta</taxon>
        <taxon>Tracheophyta</taxon>
        <taxon>Spermatophyta</taxon>
        <taxon>Magnoliopsida</taxon>
        <taxon>eudicotyledons</taxon>
        <taxon>Gunneridae</taxon>
        <taxon>Pentapetalae</taxon>
        <taxon>rosids</taxon>
        <taxon>malvids</taxon>
        <taxon>Sapindales</taxon>
        <taxon>Rutaceae</taxon>
        <taxon>Aurantioideae</taxon>
        <taxon>Citrus</taxon>
    </lineage>
</organism>
<accession>A0ACB8LDC2</accession>
<comment type="caution">
    <text evidence="1">The sequence shown here is derived from an EMBL/GenBank/DDBJ whole genome shotgun (WGS) entry which is preliminary data.</text>
</comment>
<keyword evidence="1" id="KW-0808">Transferase</keyword>
<keyword evidence="1" id="KW-0695">RNA-directed DNA polymerase</keyword>
<keyword evidence="2" id="KW-1185">Reference proteome</keyword>
<sequence length="364" mass="39837">MLCKPKAHGGIGFKQLHYFNVAMLGKQGWRLLSQPDSLVARILKSRYHPLTSFGKATVGSNPSYAWRSIMAAHHVITQGSRIQIGNGLQTTIDGSPWLPDLDHGYVTAPMPDAIINAPVSSLMLPGQRNWDLDALTNIFNEKDRGLITQIPLSSRINGDVWYWSADSKADESVVHCLLNCSFAKSCWNSKVWKNKNRRLSSVLNLAGQQRPSVGWFKCNVDATTFSSSGKISHGAVIRNSDGVFIAARSDCFIGSFGAREAEAIGVREILSWLKGLPVFPVIVEMDSLQVFNALTTNSFSHNGFGFIIDDCRALAHSIGDVTFSFVRRSANSAAHSIAQVGGSLSGPREWRLVPPPWLISKLSA</sequence>
<evidence type="ECO:0000313" key="2">
    <source>
        <dbReference type="Proteomes" id="UP000829398"/>
    </source>
</evidence>
<name>A0ACB8LDC2_CITSI</name>
<dbReference type="EMBL" id="CM039173">
    <property type="protein sequence ID" value="KAH9771200.1"/>
    <property type="molecule type" value="Genomic_DNA"/>
</dbReference>
<dbReference type="Proteomes" id="UP000829398">
    <property type="component" value="Chromosome 4"/>
</dbReference>